<sequence>MPKRKKAEEDKGLFGLICPVEDLREVTFMAGDGREVTYGVIVLPGRRARAVARVKGISYHLLSPEEQGIKAEVLRSAVLSLNFPVQFYTYAEVVDLREVAARLAQRAENLRGGPAEYALAMMDYYVYISRGSPLRVRRSYAVVGVDSPPKQLEQALHERVLLFLSVLGSAGVKAELLTPGEVLNLLHDALNPGRLFRPADALDQLDAVIDWRDRHALRQEKAKEPGGDHRGTLRERPVAALRA</sequence>
<evidence type="ECO:0000256" key="1">
    <source>
        <dbReference type="SAM" id="MobiDB-lite"/>
    </source>
</evidence>
<reference evidence="2 3" key="1">
    <citation type="submission" date="2018-08" db="EMBL/GenBank/DDBJ databases">
        <title>Form III RuBisCO-mediated autotrophy in Thermodesulfobium bacteria.</title>
        <authorList>
            <person name="Toshchakov S.V."/>
            <person name="Kublanov I.V."/>
            <person name="Frolov E."/>
            <person name="Bonch-Osmolovskaya E.A."/>
            <person name="Tourova T.P."/>
            <person name="Chernych N.A."/>
            <person name="Lebedinsky A.V."/>
        </authorList>
    </citation>
    <scope>NUCLEOTIDE SEQUENCE [LARGE SCALE GENOMIC DNA]</scope>
    <source>
        <strain evidence="2 3">SR</strain>
    </source>
</reference>
<name>A0A3D8P3L3_9THEO</name>
<organism evidence="2 3">
    <name type="scientific">Ammonifex thiophilus</name>
    <dbReference type="NCBI Taxonomy" id="444093"/>
    <lineage>
        <taxon>Bacteria</taxon>
        <taxon>Bacillati</taxon>
        <taxon>Bacillota</taxon>
        <taxon>Clostridia</taxon>
        <taxon>Thermoanaerobacterales</taxon>
        <taxon>Thermoanaerobacteraceae</taxon>
        <taxon>Ammonifex</taxon>
    </lineage>
</organism>
<dbReference type="AlphaFoldDB" id="A0A3D8P3L3"/>
<feature type="compositionally biased region" description="Basic and acidic residues" evidence="1">
    <location>
        <begin position="219"/>
        <end position="237"/>
    </location>
</feature>
<comment type="caution">
    <text evidence="2">The sequence shown here is derived from an EMBL/GenBank/DDBJ whole genome shotgun (WGS) entry which is preliminary data.</text>
</comment>
<keyword evidence="3" id="KW-1185">Reference proteome</keyword>
<protein>
    <submittedName>
        <fullName evidence="2">Uncharacterized protein</fullName>
    </submittedName>
</protein>
<dbReference type="EMBL" id="QSLN01000021">
    <property type="protein sequence ID" value="RDV81226.1"/>
    <property type="molecule type" value="Genomic_DNA"/>
</dbReference>
<accession>A0A3D8P3L3</accession>
<dbReference type="RefSeq" id="WP_115793267.1">
    <property type="nucleotide sequence ID" value="NZ_QSLN01000021.1"/>
</dbReference>
<dbReference type="Proteomes" id="UP000256329">
    <property type="component" value="Unassembled WGS sequence"/>
</dbReference>
<evidence type="ECO:0000313" key="2">
    <source>
        <dbReference type="EMBL" id="RDV81226.1"/>
    </source>
</evidence>
<dbReference type="OrthoDB" id="9804380at2"/>
<evidence type="ECO:0000313" key="3">
    <source>
        <dbReference type="Proteomes" id="UP000256329"/>
    </source>
</evidence>
<proteinExistence type="predicted"/>
<gene>
    <name evidence="2" type="ORF">DXX99_09590</name>
</gene>
<feature type="region of interest" description="Disordered" evidence="1">
    <location>
        <begin position="219"/>
        <end position="243"/>
    </location>
</feature>